<reference evidence="1 2" key="3">
    <citation type="journal article" date="2013" name="Rice">
        <title>Improvement of the Oryza sativa Nipponbare reference genome using next generation sequence and optical map data.</title>
        <authorList>
            <person name="Kawahara Y."/>
            <person name="de la Bastide M."/>
            <person name="Hamilton J.P."/>
            <person name="Kanamori H."/>
            <person name="McCombie W.R."/>
            <person name="Ouyang S."/>
            <person name="Schwartz D.C."/>
            <person name="Tanaka T."/>
            <person name="Wu J."/>
            <person name="Zhou S."/>
            <person name="Childs K.L."/>
            <person name="Davidson R.M."/>
            <person name="Lin H."/>
            <person name="Quesada-Ocampo L."/>
            <person name="Vaillancourt B."/>
            <person name="Sakai H."/>
            <person name="Lee S.S."/>
            <person name="Kim J."/>
            <person name="Numa H."/>
            <person name="Itoh T."/>
            <person name="Buell C.R."/>
            <person name="Matsumoto T."/>
        </authorList>
    </citation>
    <scope>NUCLEOTIDE SEQUENCE [LARGE SCALE GENOMIC DNA]</scope>
    <source>
        <strain evidence="2">cv. Nipponbare</strain>
    </source>
</reference>
<dbReference type="EMBL" id="AP014960">
    <property type="protein sequence ID" value="BAS89572.1"/>
    <property type="molecule type" value="Genomic_DNA"/>
</dbReference>
<gene>
    <name evidence="1" type="ordered locus">Os04g0463100</name>
    <name evidence="1" type="ORF">OSNPB_040463100</name>
</gene>
<reference evidence="1 2" key="2">
    <citation type="journal article" date="2013" name="Plant Cell Physiol.">
        <title>Rice Annotation Project Database (RAP-DB): an integrative and interactive database for rice genomics.</title>
        <authorList>
            <person name="Sakai H."/>
            <person name="Lee S.S."/>
            <person name="Tanaka T."/>
            <person name="Numa H."/>
            <person name="Kim J."/>
            <person name="Kawahara Y."/>
            <person name="Wakimoto H."/>
            <person name="Yang C.C."/>
            <person name="Iwamoto M."/>
            <person name="Abe T."/>
            <person name="Yamada Y."/>
            <person name="Muto A."/>
            <person name="Inokuchi H."/>
            <person name="Ikemura T."/>
            <person name="Matsumoto T."/>
            <person name="Sasaki T."/>
            <person name="Itoh T."/>
        </authorList>
    </citation>
    <scope>NUCLEOTIDE SEQUENCE [LARGE SCALE GENOMIC DNA]</scope>
    <source>
        <strain evidence="2">cv. Nipponbare</strain>
    </source>
</reference>
<dbReference type="PaxDb" id="39947-A0A0P0WBL2"/>
<sequence>FHFSSLRMQFFKFPLLLQKHASIKWFRFVFKNMCCLLCFYRFDLSDDSISSSAHLKCVSYVCERNFLSTFQLHFVLQKYM</sequence>
<keyword evidence="2" id="KW-1185">Reference proteome</keyword>
<proteinExistence type="predicted"/>
<evidence type="ECO:0000313" key="1">
    <source>
        <dbReference type="EMBL" id="BAS89572.1"/>
    </source>
</evidence>
<organism evidence="1 2">
    <name type="scientific">Oryza sativa subsp. japonica</name>
    <name type="common">Rice</name>
    <dbReference type="NCBI Taxonomy" id="39947"/>
    <lineage>
        <taxon>Eukaryota</taxon>
        <taxon>Viridiplantae</taxon>
        <taxon>Streptophyta</taxon>
        <taxon>Embryophyta</taxon>
        <taxon>Tracheophyta</taxon>
        <taxon>Spermatophyta</taxon>
        <taxon>Magnoliopsida</taxon>
        <taxon>Liliopsida</taxon>
        <taxon>Poales</taxon>
        <taxon>Poaceae</taxon>
        <taxon>BOP clade</taxon>
        <taxon>Oryzoideae</taxon>
        <taxon>Oryzeae</taxon>
        <taxon>Oryzinae</taxon>
        <taxon>Oryza</taxon>
        <taxon>Oryza sativa</taxon>
    </lineage>
</organism>
<accession>A0A0P0WBL2</accession>
<evidence type="ECO:0000313" key="2">
    <source>
        <dbReference type="Proteomes" id="UP000059680"/>
    </source>
</evidence>
<dbReference type="Proteomes" id="UP000059680">
    <property type="component" value="Chromosome 4"/>
</dbReference>
<protein>
    <submittedName>
        <fullName evidence="1">Os04g0463100 protein</fullName>
    </submittedName>
</protein>
<dbReference type="InParanoid" id="A0A0P0WBL2"/>
<feature type="non-terminal residue" evidence="1">
    <location>
        <position position="1"/>
    </location>
</feature>
<reference evidence="2" key="1">
    <citation type="journal article" date="2005" name="Nature">
        <title>The map-based sequence of the rice genome.</title>
        <authorList>
            <consortium name="International rice genome sequencing project (IRGSP)"/>
            <person name="Matsumoto T."/>
            <person name="Wu J."/>
            <person name="Kanamori H."/>
            <person name="Katayose Y."/>
            <person name="Fujisawa M."/>
            <person name="Namiki N."/>
            <person name="Mizuno H."/>
            <person name="Yamamoto K."/>
            <person name="Antonio B.A."/>
            <person name="Baba T."/>
            <person name="Sakata K."/>
            <person name="Nagamura Y."/>
            <person name="Aoki H."/>
            <person name="Arikawa K."/>
            <person name="Arita K."/>
            <person name="Bito T."/>
            <person name="Chiden Y."/>
            <person name="Fujitsuka N."/>
            <person name="Fukunaka R."/>
            <person name="Hamada M."/>
            <person name="Harada C."/>
            <person name="Hayashi A."/>
            <person name="Hijishita S."/>
            <person name="Honda M."/>
            <person name="Hosokawa S."/>
            <person name="Ichikawa Y."/>
            <person name="Idonuma A."/>
            <person name="Iijima M."/>
            <person name="Ikeda M."/>
            <person name="Ikeno M."/>
            <person name="Ito K."/>
            <person name="Ito S."/>
            <person name="Ito T."/>
            <person name="Ito Y."/>
            <person name="Ito Y."/>
            <person name="Iwabuchi A."/>
            <person name="Kamiya K."/>
            <person name="Karasawa W."/>
            <person name="Kurita K."/>
            <person name="Katagiri S."/>
            <person name="Kikuta A."/>
            <person name="Kobayashi H."/>
            <person name="Kobayashi N."/>
            <person name="Machita K."/>
            <person name="Maehara T."/>
            <person name="Masukawa M."/>
            <person name="Mizubayashi T."/>
            <person name="Mukai Y."/>
            <person name="Nagasaki H."/>
            <person name="Nagata Y."/>
            <person name="Naito S."/>
            <person name="Nakashima M."/>
            <person name="Nakama Y."/>
            <person name="Nakamichi Y."/>
            <person name="Nakamura M."/>
            <person name="Meguro A."/>
            <person name="Negishi M."/>
            <person name="Ohta I."/>
            <person name="Ohta T."/>
            <person name="Okamoto M."/>
            <person name="Ono N."/>
            <person name="Saji S."/>
            <person name="Sakaguchi M."/>
            <person name="Sakai K."/>
            <person name="Shibata M."/>
            <person name="Shimokawa T."/>
            <person name="Song J."/>
            <person name="Takazaki Y."/>
            <person name="Terasawa K."/>
            <person name="Tsugane M."/>
            <person name="Tsuji K."/>
            <person name="Ueda S."/>
            <person name="Waki K."/>
            <person name="Yamagata H."/>
            <person name="Yamamoto M."/>
            <person name="Yamamoto S."/>
            <person name="Yamane H."/>
            <person name="Yoshiki S."/>
            <person name="Yoshihara R."/>
            <person name="Yukawa K."/>
            <person name="Zhong H."/>
            <person name="Yano M."/>
            <person name="Yuan Q."/>
            <person name="Ouyang S."/>
            <person name="Liu J."/>
            <person name="Jones K.M."/>
            <person name="Gansberger K."/>
            <person name="Moffat K."/>
            <person name="Hill J."/>
            <person name="Bera J."/>
            <person name="Fadrosh D."/>
            <person name="Jin S."/>
            <person name="Johri S."/>
            <person name="Kim M."/>
            <person name="Overton L."/>
            <person name="Reardon M."/>
            <person name="Tsitrin T."/>
            <person name="Vuong H."/>
            <person name="Weaver B."/>
            <person name="Ciecko A."/>
            <person name="Tallon L."/>
            <person name="Jackson J."/>
            <person name="Pai G."/>
            <person name="Aken S.V."/>
            <person name="Utterback T."/>
            <person name="Reidmuller S."/>
            <person name="Feldblyum T."/>
            <person name="Hsiao J."/>
            <person name="Zismann V."/>
            <person name="Iobst S."/>
            <person name="de Vazeille A.R."/>
            <person name="Buell C.R."/>
            <person name="Ying K."/>
            <person name="Li Y."/>
            <person name="Lu T."/>
            <person name="Huang Y."/>
            <person name="Zhao Q."/>
            <person name="Feng Q."/>
            <person name="Zhang L."/>
            <person name="Zhu J."/>
            <person name="Weng Q."/>
            <person name="Mu J."/>
            <person name="Lu Y."/>
            <person name="Fan D."/>
            <person name="Liu Y."/>
            <person name="Guan J."/>
            <person name="Zhang Y."/>
            <person name="Yu S."/>
            <person name="Liu X."/>
            <person name="Zhang Y."/>
            <person name="Hong G."/>
            <person name="Han B."/>
            <person name="Choisne N."/>
            <person name="Demange N."/>
            <person name="Orjeda G."/>
            <person name="Samain S."/>
            <person name="Cattolico L."/>
            <person name="Pelletier E."/>
            <person name="Couloux A."/>
            <person name="Segurens B."/>
            <person name="Wincker P."/>
            <person name="D'Hont A."/>
            <person name="Scarpelli C."/>
            <person name="Weissenbach J."/>
            <person name="Salanoubat M."/>
            <person name="Quetier F."/>
            <person name="Yu Y."/>
            <person name="Kim H.R."/>
            <person name="Rambo T."/>
            <person name="Currie J."/>
            <person name="Collura K."/>
            <person name="Luo M."/>
            <person name="Yang T."/>
            <person name="Ammiraju J.S.S."/>
            <person name="Engler F."/>
            <person name="Soderlund C."/>
            <person name="Wing R.A."/>
            <person name="Palmer L.E."/>
            <person name="de la Bastide M."/>
            <person name="Spiegel L."/>
            <person name="Nascimento L."/>
            <person name="Zutavern T."/>
            <person name="O'Shaughnessy A."/>
            <person name="Dike S."/>
            <person name="Dedhia N."/>
            <person name="Preston R."/>
            <person name="Balija V."/>
            <person name="McCombie W.R."/>
            <person name="Chow T."/>
            <person name="Chen H."/>
            <person name="Chung M."/>
            <person name="Chen C."/>
            <person name="Shaw J."/>
            <person name="Wu H."/>
            <person name="Hsiao K."/>
            <person name="Chao Y."/>
            <person name="Chu M."/>
            <person name="Cheng C."/>
            <person name="Hour A."/>
            <person name="Lee P."/>
            <person name="Lin S."/>
            <person name="Lin Y."/>
            <person name="Liou J."/>
            <person name="Liu S."/>
            <person name="Hsing Y."/>
            <person name="Raghuvanshi S."/>
            <person name="Mohanty A."/>
            <person name="Bharti A.K."/>
            <person name="Gaur A."/>
            <person name="Gupta V."/>
            <person name="Kumar D."/>
            <person name="Ravi V."/>
            <person name="Vij S."/>
            <person name="Kapur A."/>
            <person name="Khurana P."/>
            <person name="Khurana P."/>
            <person name="Khurana J.P."/>
            <person name="Tyagi A.K."/>
            <person name="Gaikwad K."/>
            <person name="Singh A."/>
            <person name="Dalal V."/>
            <person name="Srivastava S."/>
            <person name="Dixit A."/>
            <person name="Pal A.K."/>
            <person name="Ghazi I.A."/>
            <person name="Yadav M."/>
            <person name="Pandit A."/>
            <person name="Bhargava A."/>
            <person name="Sureshbabu K."/>
            <person name="Batra K."/>
            <person name="Sharma T.R."/>
            <person name="Mohapatra T."/>
            <person name="Singh N.K."/>
            <person name="Messing J."/>
            <person name="Nelson A.B."/>
            <person name="Fuks G."/>
            <person name="Kavchok S."/>
            <person name="Keizer G."/>
            <person name="Linton E."/>
            <person name="Llaca V."/>
            <person name="Song R."/>
            <person name="Tanyolac B."/>
            <person name="Young S."/>
            <person name="Ho-Il K."/>
            <person name="Hahn J.H."/>
            <person name="Sangsakoo G."/>
            <person name="Vanavichit A."/>
            <person name="de Mattos Luiz.A.T."/>
            <person name="Zimmer P.D."/>
            <person name="Malone G."/>
            <person name="Dellagostin O."/>
            <person name="de Oliveira A.C."/>
            <person name="Bevan M."/>
            <person name="Bancroft I."/>
            <person name="Minx P."/>
            <person name="Cordum H."/>
            <person name="Wilson R."/>
            <person name="Cheng Z."/>
            <person name="Jin W."/>
            <person name="Jiang J."/>
            <person name="Leong S.A."/>
            <person name="Iwama H."/>
            <person name="Gojobori T."/>
            <person name="Itoh T."/>
            <person name="Niimura Y."/>
            <person name="Fujii Y."/>
            <person name="Habara T."/>
            <person name="Sakai H."/>
            <person name="Sato Y."/>
            <person name="Wilson G."/>
            <person name="Kumar K."/>
            <person name="McCouch S."/>
            <person name="Juretic N."/>
            <person name="Hoen D."/>
            <person name="Wright S."/>
            <person name="Bruskiewich R."/>
            <person name="Bureau T."/>
            <person name="Miyao A."/>
            <person name="Hirochika H."/>
            <person name="Nishikawa T."/>
            <person name="Kadowaki K."/>
            <person name="Sugiura M."/>
            <person name="Burr B."/>
            <person name="Sasaki T."/>
        </authorList>
    </citation>
    <scope>NUCLEOTIDE SEQUENCE [LARGE SCALE GENOMIC DNA]</scope>
    <source>
        <strain evidence="2">cv. Nipponbare</strain>
    </source>
</reference>
<dbReference type="AlphaFoldDB" id="A0A0P0WBL2"/>
<name>A0A0P0WBL2_ORYSJ</name>
<dbReference type="Gramene" id="Os04t0463100-01">
    <property type="protein sequence ID" value="Os04t0463100-01"/>
    <property type="gene ID" value="Os04g0463100"/>
</dbReference>